<evidence type="ECO:0000313" key="2">
    <source>
        <dbReference type="Proteomes" id="UP001254848"/>
    </source>
</evidence>
<evidence type="ECO:0000313" key="1">
    <source>
        <dbReference type="EMBL" id="MDT8900867.1"/>
    </source>
</evidence>
<dbReference type="Pfam" id="PF10050">
    <property type="entry name" value="DUF2284"/>
    <property type="match status" value="1"/>
</dbReference>
<gene>
    <name evidence="1" type="ORF">Q4T40_06420</name>
</gene>
<accession>A0ABU3NVM1</accession>
<dbReference type="RefSeq" id="WP_413779399.1">
    <property type="nucleotide sequence ID" value="NZ_JAUOZS010000001.1"/>
</dbReference>
<organism evidence="1 2">
    <name type="scientific">Anaeroselena agilis</name>
    <dbReference type="NCBI Taxonomy" id="3063788"/>
    <lineage>
        <taxon>Bacteria</taxon>
        <taxon>Bacillati</taxon>
        <taxon>Bacillota</taxon>
        <taxon>Negativicutes</taxon>
        <taxon>Acetonemataceae</taxon>
        <taxon>Anaeroselena</taxon>
    </lineage>
</organism>
<sequence>MAKTAQTIKNLLALAETAKAKGCCEAEPLLARDIIVDPRVRLKCRLNQCGQYGRNLMCPPNVWDLTETSAVLSRYTFSLLLQITRLSEPADYRAVFDREKLALNTIIVSLEQAAFHYGHSLAVGLVCGHCQLCPDCAGRDLPAACRRPEEARPSLEAVGIDVEKTCSAAGLPSGFVPGHVTLTGLLLVD</sequence>
<comment type="caution">
    <text evidence="1">The sequence shown here is derived from an EMBL/GenBank/DDBJ whole genome shotgun (WGS) entry which is preliminary data.</text>
</comment>
<name>A0ABU3NVM1_9FIRM</name>
<dbReference type="InterPro" id="IPR019271">
    <property type="entry name" value="DUF2284_metal-binding"/>
</dbReference>
<protein>
    <submittedName>
        <fullName evidence="1">DUF2284 domain-containing protein</fullName>
    </submittedName>
</protein>
<dbReference type="Proteomes" id="UP001254848">
    <property type="component" value="Unassembled WGS sequence"/>
</dbReference>
<keyword evidence="2" id="KW-1185">Reference proteome</keyword>
<reference evidence="1 2" key="1">
    <citation type="submission" date="2023-07" db="EMBL/GenBank/DDBJ databases">
        <title>The novel representative of Negativicutes class, Anaeroselena agilis gen. nov. sp. nov.</title>
        <authorList>
            <person name="Prokofeva M.I."/>
            <person name="Elcheninov A.G."/>
            <person name="Klyukina A."/>
            <person name="Kublanov I.V."/>
            <person name="Frolov E.N."/>
            <person name="Podosokorskaya O.A."/>
        </authorList>
    </citation>
    <scope>NUCLEOTIDE SEQUENCE [LARGE SCALE GENOMIC DNA]</scope>
    <source>
        <strain evidence="1 2">4137-cl</strain>
    </source>
</reference>
<proteinExistence type="predicted"/>
<dbReference type="EMBL" id="JAUOZS010000001">
    <property type="protein sequence ID" value="MDT8900867.1"/>
    <property type="molecule type" value="Genomic_DNA"/>
</dbReference>